<reference evidence="1 2" key="2">
    <citation type="journal article" date="2022" name="Mol. Ecol. Resour.">
        <title>The genomes of chicory, endive, great burdock and yacon provide insights into Asteraceae paleo-polyploidization history and plant inulin production.</title>
        <authorList>
            <person name="Fan W."/>
            <person name="Wang S."/>
            <person name="Wang H."/>
            <person name="Wang A."/>
            <person name="Jiang F."/>
            <person name="Liu H."/>
            <person name="Zhao H."/>
            <person name="Xu D."/>
            <person name="Zhang Y."/>
        </authorList>
    </citation>
    <scope>NUCLEOTIDE SEQUENCE [LARGE SCALE GENOMIC DNA]</scope>
    <source>
        <strain evidence="2">cv. Yunnan</strain>
        <tissue evidence="1">Leaves</tissue>
    </source>
</reference>
<accession>A0ACB9K1U5</accession>
<comment type="caution">
    <text evidence="1">The sequence shown here is derived from an EMBL/GenBank/DDBJ whole genome shotgun (WGS) entry which is preliminary data.</text>
</comment>
<protein>
    <submittedName>
        <fullName evidence="1">Uncharacterized protein</fullName>
    </submittedName>
</protein>
<dbReference type="EMBL" id="CM042018">
    <property type="protein sequence ID" value="KAI3826239.1"/>
    <property type="molecule type" value="Genomic_DNA"/>
</dbReference>
<dbReference type="Proteomes" id="UP001056120">
    <property type="component" value="Linkage Group LG01"/>
</dbReference>
<sequence>MVKKQVPDWLNSSMWSSPPSNSKEDHHSKSSSVNSYDSSPVIEPPVPTPKPPDVSGSDGRVARTVPKRAALTDVFENVLSKRSFE</sequence>
<gene>
    <name evidence="1" type="ORF">L1987_00284</name>
</gene>
<evidence type="ECO:0000313" key="2">
    <source>
        <dbReference type="Proteomes" id="UP001056120"/>
    </source>
</evidence>
<keyword evidence="2" id="KW-1185">Reference proteome</keyword>
<organism evidence="1 2">
    <name type="scientific">Smallanthus sonchifolius</name>
    <dbReference type="NCBI Taxonomy" id="185202"/>
    <lineage>
        <taxon>Eukaryota</taxon>
        <taxon>Viridiplantae</taxon>
        <taxon>Streptophyta</taxon>
        <taxon>Embryophyta</taxon>
        <taxon>Tracheophyta</taxon>
        <taxon>Spermatophyta</taxon>
        <taxon>Magnoliopsida</taxon>
        <taxon>eudicotyledons</taxon>
        <taxon>Gunneridae</taxon>
        <taxon>Pentapetalae</taxon>
        <taxon>asterids</taxon>
        <taxon>campanulids</taxon>
        <taxon>Asterales</taxon>
        <taxon>Asteraceae</taxon>
        <taxon>Asteroideae</taxon>
        <taxon>Heliantheae alliance</taxon>
        <taxon>Millerieae</taxon>
        <taxon>Smallanthus</taxon>
    </lineage>
</organism>
<proteinExistence type="predicted"/>
<name>A0ACB9K1U5_9ASTR</name>
<evidence type="ECO:0000313" key="1">
    <source>
        <dbReference type="EMBL" id="KAI3826239.1"/>
    </source>
</evidence>
<reference evidence="2" key="1">
    <citation type="journal article" date="2022" name="Mol. Ecol. Resour.">
        <title>The genomes of chicory, endive, great burdock and yacon provide insights into Asteraceae palaeo-polyploidization history and plant inulin production.</title>
        <authorList>
            <person name="Fan W."/>
            <person name="Wang S."/>
            <person name="Wang H."/>
            <person name="Wang A."/>
            <person name="Jiang F."/>
            <person name="Liu H."/>
            <person name="Zhao H."/>
            <person name="Xu D."/>
            <person name="Zhang Y."/>
        </authorList>
    </citation>
    <scope>NUCLEOTIDE SEQUENCE [LARGE SCALE GENOMIC DNA]</scope>
    <source>
        <strain evidence="2">cv. Yunnan</strain>
    </source>
</reference>